<evidence type="ECO:0000256" key="12">
    <source>
        <dbReference type="ARBA" id="ARBA00023136"/>
    </source>
</evidence>
<keyword evidence="9" id="KW-0418">Kinase</keyword>
<keyword evidence="23" id="KW-1185">Reference proteome</keyword>
<dbReference type="Gene3D" id="3.50.4.10">
    <property type="entry name" value="Hepatocyte Growth Factor"/>
    <property type="match status" value="1"/>
</dbReference>
<evidence type="ECO:0000256" key="17">
    <source>
        <dbReference type="ARBA" id="ARBA00048679"/>
    </source>
</evidence>
<evidence type="ECO:0000256" key="2">
    <source>
        <dbReference type="ARBA" id="ARBA00012513"/>
    </source>
</evidence>
<organism evidence="22 23">
    <name type="scientific">Tripterygium wilfordii</name>
    <name type="common">Thunder God vine</name>
    <dbReference type="NCBI Taxonomy" id="458696"/>
    <lineage>
        <taxon>Eukaryota</taxon>
        <taxon>Viridiplantae</taxon>
        <taxon>Streptophyta</taxon>
        <taxon>Embryophyta</taxon>
        <taxon>Tracheophyta</taxon>
        <taxon>Spermatophyta</taxon>
        <taxon>Magnoliopsida</taxon>
        <taxon>eudicotyledons</taxon>
        <taxon>Gunneridae</taxon>
        <taxon>Pentapetalae</taxon>
        <taxon>rosids</taxon>
        <taxon>fabids</taxon>
        <taxon>Celastrales</taxon>
        <taxon>Celastraceae</taxon>
        <taxon>Tripterygium</taxon>
    </lineage>
</organism>
<dbReference type="InterPro" id="IPR011009">
    <property type="entry name" value="Kinase-like_dom_sf"/>
</dbReference>
<evidence type="ECO:0000256" key="19">
    <source>
        <dbReference type="SAM" id="Phobius"/>
    </source>
</evidence>
<keyword evidence="13" id="KW-1015">Disulfide bond</keyword>
<comment type="subcellular location">
    <subcellularLocation>
        <location evidence="1">Membrane</location>
        <topology evidence="1">Single-pass type I membrane protein</topology>
    </subcellularLocation>
</comment>
<keyword evidence="8 18" id="KW-0547">Nucleotide-binding</keyword>
<evidence type="ECO:0000256" key="8">
    <source>
        <dbReference type="ARBA" id="ARBA00022741"/>
    </source>
</evidence>
<keyword evidence="15" id="KW-0325">Glycoprotein</keyword>
<evidence type="ECO:0000256" key="13">
    <source>
        <dbReference type="ARBA" id="ARBA00023157"/>
    </source>
</evidence>
<evidence type="ECO:0000256" key="6">
    <source>
        <dbReference type="ARBA" id="ARBA00022692"/>
    </source>
</evidence>
<keyword evidence="5" id="KW-0808">Transferase</keyword>
<feature type="transmembrane region" description="Helical" evidence="19">
    <location>
        <begin position="46"/>
        <end position="68"/>
    </location>
</feature>
<dbReference type="CDD" id="cd01098">
    <property type="entry name" value="PAN_AP_plant"/>
    <property type="match status" value="1"/>
</dbReference>
<keyword evidence="7" id="KW-0732">Signal</keyword>
<gene>
    <name evidence="22" type="ORF">HS088_TW13G00068</name>
</gene>
<keyword evidence="10 18" id="KW-0067">ATP-binding</keyword>
<evidence type="ECO:0000256" key="3">
    <source>
        <dbReference type="ARBA" id="ARBA00022527"/>
    </source>
</evidence>
<comment type="caution">
    <text evidence="22">The sequence shown here is derived from an EMBL/GenBank/DDBJ whole genome shotgun (WGS) entry which is preliminary data.</text>
</comment>
<dbReference type="GO" id="GO:0005524">
    <property type="term" value="F:ATP binding"/>
    <property type="evidence" value="ECO:0007669"/>
    <property type="project" value="UniProtKB-UniRule"/>
</dbReference>
<dbReference type="PANTHER" id="PTHR47974">
    <property type="entry name" value="OS07G0415500 PROTEIN"/>
    <property type="match status" value="1"/>
</dbReference>
<name>A0A7J7CSY0_TRIWF</name>
<evidence type="ECO:0000256" key="9">
    <source>
        <dbReference type="ARBA" id="ARBA00022777"/>
    </source>
</evidence>
<protein>
    <recommendedName>
        <fullName evidence="2">non-specific serine/threonine protein kinase</fullName>
        <ecNumber evidence="2">2.7.11.1</ecNumber>
    </recommendedName>
</protein>
<proteinExistence type="predicted"/>
<dbReference type="InterPro" id="IPR017441">
    <property type="entry name" value="Protein_kinase_ATP_BS"/>
</dbReference>
<evidence type="ECO:0000256" key="18">
    <source>
        <dbReference type="PROSITE-ProRule" id="PRU10141"/>
    </source>
</evidence>
<dbReference type="InterPro" id="IPR003609">
    <property type="entry name" value="Pan_app"/>
</dbReference>
<feature type="binding site" evidence="18">
    <location>
        <position position="359"/>
    </location>
    <ligand>
        <name>ATP</name>
        <dbReference type="ChEBI" id="CHEBI:30616"/>
    </ligand>
</feature>
<dbReference type="InterPro" id="IPR000719">
    <property type="entry name" value="Prot_kinase_dom"/>
</dbReference>
<feature type="transmembrane region" description="Helical" evidence="19">
    <location>
        <begin position="273"/>
        <end position="297"/>
    </location>
</feature>
<keyword evidence="3" id="KW-0723">Serine/threonine-protein kinase</keyword>
<evidence type="ECO:0000256" key="14">
    <source>
        <dbReference type="ARBA" id="ARBA00023170"/>
    </source>
</evidence>
<dbReference type="SUPFAM" id="SSF56112">
    <property type="entry name" value="Protein kinase-like (PK-like)"/>
    <property type="match status" value="1"/>
</dbReference>
<dbReference type="FunFam" id="3.30.200.20:FF:000059">
    <property type="entry name" value="S-receptor-like serine/threonine-protein kinase"/>
    <property type="match status" value="1"/>
</dbReference>
<evidence type="ECO:0000256" key="7">
    <source>
        <dbReference type="ARBA" id="ARBA00022729"/>
    </source>
</evidence>
<comment type="catalytic activity">
    <reaction evidence="16">
        <text>L-threonyl-[protein] + ATP = O-phospho-L-threonyl-[protein] + ADP + H(+)</text>
        <dbReference type="Rhea" id="RHEA:46608"/>
        <dbReference type="Rhea" id="RHEA-COMP:11060"/>
        <dbReference type="Rhea" id="RHEA-COMP:11605"/>
        <dbReference type="ChEBI" id="CHEBI:15378"/>
        <dbReference type="ChEBI" id="CHEBI:30013"/>
        <dbReference type="ChEBI" id="CHEBI:30616"/>
        <dbReference type="ChEBI" id="CHEBI:61977"/>
        <dbReference type="ChEBI" id="CHEBI:456216"/>
        <dbReference type="EC" id="2.7.11.1"/>
    </reaction>
</comment>
<dbReference type="InParanoid" id="A0A7J7CSY0"/>
<feature type="domain" description="Protein kinase" evidence="20">
    <location>
        <begin position="331"/>
        <end position="413"/>
    </location>
</feature>
<keyword evidence="6 19" id="KW-0812">Transmembrane</keyword>
<dbReference type="EC" id="2.7.11.1" evidence="2"/>
<evidence type="ECO:0000256" key="11">
    <source>
        <dbReference type="ARBA" id="ARBA00022989"/>
    </source>
</evidence>
<dbReference type="PANTHER" id="PTHR47974:SF4">
    <property type="entry name" value="RECEPTOR-LIKE SERINE_THREONINE-PROTEIN KINASE"/>
    <property type="match status" value="1"/>
</dbReference>
<dbReference type="Pfam" id="PF00069">
    <property type="entry name" value="Pkinase"/>
    <property type="match status" value="1"/>
</dbReference>
<dbReference type="PROSITE" id="PS50011">
    <property type="entry name" value="PROTEIN_KINASE_DOM"/>
    <property type="match status" value="1"/>
</dbReference>
<dbReference type="PROSITE" id="PS50948">
    <property type="entry name" value="PAN"/>
    <property type="match status" value="1"/>
</dbReference>
<evidence type="ECO:0000256" key="15">
    <source>
        <dbReference type="ARBA" id="ARBA00023180"/>
    </source>
</evidence>
<evidence type="ECO:0000256" key="1">
    <source>
        <dbReference type="ARBA" id="ARBA00004479"/>
    </source>
</evidence>
<reference evidence="22 23" key="1">
    <citation type="journal article" date="2020" name="Nat. Commun.">
        <title>Genome of Tripterygium wilfordii and identification of cytochrome P450 involved in triptolide biosynthesis.</title>
        <authorList>
            <person name="Tu L."/>
            <person name="Su P."/>
            <person name="Zhang Z."/>
            <person name="Gao L."/>
            <person name="Wang J."/>
            <person name="Hu T."/>
            <person name="Zhou J."/>
            <person name="Zhang Y."/>
            <person name="Zhao Y."/>
            <person name="Liu Y."/>
            <person name="Song Y."/>
            <person name="Tong Y."/>
            <person name="Lu Y."/>
            <person name="Yang J."/>
            <person name="Xu C."/>
            <person name="Jia M."/>
            <person name="Peters R.J."/>
            <person name="Huang L."/>
            <person name="Gao W."/>
        </authorList>
    </citation>
    <scope>NUCLEOTIDE SEQUENCE [LARGE SCALE GENOMIC DNA]</scope>
    <source>
        <strain evidence="23">cv. XIE 37</strain>
        <tissue evidence="22">Leaf</tissue>
    </source>
</reference>
<evidence type="ECO:0000313" key="22">
    <source>
        <dbReference type="EMBL" id="KAF5737190.1"/>
    </source>
</evidence>
<dbReference type="Pfam" id="PF08276">
    <property type="entry name" value="PAN_2"/>
    <property type="match status" value="1"/>
</dbReference>
<evidence type="ECO:0000259" key="21">
    <source>
        <dbReference type="PROSITE" id="PS50948"/>
    </source>
</evidence>
<feature type="domain" description="Apple" evidence="21">
    <location>
        <begin position="150"/>
        <end position="229"/>
    </location>
</feature>
<keyword evidence="14" id="KW-0675">Receptor</keyword>
<dbReference type="EMBL" id="JAAARO010000013">
    <property type="protein sequence ID" value="KAF5737190.1"/>
    <property type="molecule type" value="Genomic_DNA"/>
</dbReference>
<accession>A0A7J7CSY0</accession>
<evidence type="ECO:0000313" key="23">
    <source>
        <dbReference type="Proteomes" id="UP000593562"/>
    </source>
</evidence>
<sequence length="413" mass="46501">MPVSVETSESNVLNEIGLKCPLAEPKIVVGSPDMYTSTDRRMRWHYLYSFVAALGGIEILFVIAGFWLHFGRRHGLPASGEDGYKLMSSQFRKFGHAELKKATKNFKEELGRGASGAVYKDPKCSCPPGYEVADPSDWDKGCRRTFNRTCSQSQEKFVQLPQVDYYGFDLNYKENISIHDCKELCSKDCRCVAFRYRQIGQRQCWIKNALFNGWESPNIPGSTYLKMPVSVETSESNVLNGISPKCRPGEAKIVVGSPDMYGSSTGRSMRWHYLYSFAAVLGGIEILLVIAGFWLFFGRRHGLPASGEDGYKLMSSQFRKFGHAELKKATENFKEELGRGASGAVYKGILADGRVVAVKRLEDSYQGVDVFWAEVSIIANIFHMNLVRMWGFCSEGRHRLLVYEEVEDFMASS</sequence>
<comment type="catalytic activity">
    <reaction evidence="17">
        <text>L-seryl-[protein] + ATP = O-phospho-L-seryl-[protein] + ADP + H(+)</text>
        <dbReference type="Rhea" id="RHEA:17989"/>
        <dbReference type="Rhea" id="RHEA-COMP:9863"/>
        <dbReference type="Rhea" id="RHEA-COMP:11604"/>
        <dbReference type="ChEBI" id="CHEBI:15378"/>
        <dbReference type="ChEBI" id="CHEBI:29999"/>
        <dbReference type="ChEBI" id="CHEBI:30616"/>
        <dbReference type="ChEBI" id="CHEBI:83421"/>
        <dbReference type="ChEBI" id="CHEBI:456216"/>
        <dbReference type="EC" id="2.7.11.1"/>
    </reaction>
</comment>
<dbReference type="Proteomes" id="UP000593562">
    <property type="component" value="Unassembled WGS sequence"/>
</dbReference>
<keyword evidence="12 19" id="KW-0472">Membrane</keyword>
<evidence type="ECO:0000256" key="4">
    <source>
        <dbReference type="ARBA" id="ARBA00022536"/>
    </source>
</evidence>
<evidence type="ECO:0000256" key="5">
    <source>
        <dbReference type="ARBA" id="ARBA00022679"/>
    </source>
</evidence>
<keyword evidence="4" id="KW-0245">EGF-like domain</keyword>
<keyword evidence="11 19" id="KW-1133">Transmembrane helix</keyword>
<evidence type="ECO:0000256" key="16">
    <source>
        <dbReference type="ARBA" id="ARBA00047899"/>
    </source>
</evidence>
<evidence type="ECO:0000259" key="20">
    <source>
        <dbReference type="PROSITE" id="PS50011"/>
    </source>
</evidence>
<dbReference type="PROSITE" id="PS00107">
    <property type="entry name" value="PROTEIN_KINASE_ATP"/>
    <property type="match status" value="1"/>
</dbReference>
<dbReference type="Gene3D" id="3.30.200.20">
    <property type="entry name" value="Phosphorylase Kinase, domain 1"/>
    <property type="match status" value="1"/>
</dbReference>
<dbReference type="GO" id="GO:0016020">
    <property type="term" value="C:membrane"/>
    <property type="evidence" value="ECO:0007669"/>
    <property type="project" value="UniProtKB-SubCell"/>
</dbReference>
<dbReference type="AlphaFoldDB" id="A0A7J7CSY0"/>
<evidence type="ECO:0000256" key="10">
    <source>
        <dbReference type="ARBA" id="ARBA00022840"/>
    </source>
</evidence>
<dbReference type="GO" id="GO:0004674">
    <property type="term" value="F:protein serine/threonine kinase activity"/>
    <property type="evidence" value="ECO:0007669"/>
    <property type="project" value="UniProtKB-KW"/>
</dbReference>